<dbReference type="EMBL" id="RSEC01000032">
    <property type="protein sequence ID" value="RSD22205.1"/>
    <property type="molecule type" value="Genomic_DNA"/>
</dbReference>
<comment type="cofactor">
    <cofactor evidence="1">
        <name>Zn(2+)</name>
        <dbReference type="ChEBI" id="CHEBI:29105"/>
    </cofactor>
</comment>
<evidence type="ECO:0000256" key="1">
    <source>
        <dbReference type="ARBA" id="ARBA00001947"/>
    </source>
</evidence>
<proteinExistence type="inferred from homology"/>
<keyword evidence="10" id="KW-0444">Lipid biosynthesis</keyword>
<evidence type="ECO:0000256" key="16">
    <source>
        <dbReference type="ARBA" id="ARBA00023098"/>
    </source>
</evidence>
<dbReference type="GO" id="GO:0009317">
    <property type="term" value="C:acetyl-CoA carboxylase complex"/>
    <property type="evidence" value="ECO:0007669"/>
    <property type="project" value="InterPro"/>
</dbReference>
<dbReference type="GO" id="GO:0008270">
    <property type="term" value="F:zinc ion binding"/>
    <property type="evidence" value="ECO:0007669"/>
    <property type="project" value="UniProtKB-KW"/>
</dbReference>
<keyword evidence="17" id="KW-0275">Fatty acid biosynthesis</keyword>
<dbReference type="AlphaFoldDB" id="A0A427TGI0"/>
<dbReference type="GO" id="GO:0016743">
    <property type="term" value="F:carboxyl- or carbamoyltransferase activity"/>
    <property type="evidence" value="ECO:0007669"/>
    <property type="project" value="InterPro"/>
</dbReference>
<dbReference type="InterPro" id="IPR029045">
    <property type="entry name" value="ClpP/crotonase-like_dom_sf"/>
</dbReference>
<evidence type="ECO:0000256" key="19">
    <source>
        <dbReference type="ARBA" id="ARBA00049152"/>
    </source>
</evidence>
<evidence type="ECO:0000256" key="11">
    <source>
        <dbReference type="ARBA" id="ARBA00022679"/>
    </source>
</evidence>
<comment type="catalytic activity">
    <reaction evidence="19">
        <text>N(6)-carboxybiotinyl-L-lysyl-[protein] + acetyl-CoA = N(6)-biotinyl-L-lysyl-[protein] + malonyl-CoA</text>
        <dbReference type="Rhea" id="RHEA:54728"/>
        <dbReference type="Rhea" id="RHEA-COMP:10505"/>
        <dbReference type="Rhea" id="RHEA-COMP:10506"/>
        <dbReference type="ChEBI" id="CHEBI:57288"/>
        <dbReference type="ChEBI" id="CHEBI:57384"/>
        <dbReference type="ChEBI" id="CHEBI:83144"/>
        <dbReference type="ChEBI" id="CHEBI:83145"/>
        <dbReference type="EC" id="2.1.3.15"/>
    </reaction>
</comment>
<dbReference type="Pfam" id="PF03255">
    <property type="entry name" value="ACCA"/>
    <property type="match status" value="1"/>
</dbReference>
<dbReference type="InterPro" id="IPR034733">
    <property type="entry name" value="AcCoA_carboxyl_beta"/>
</dbReference>
<keyword evidence="12" id="KW-0547">Nucleotide-binding</keyword>
<evidence type="ECO:0000256" key="13">
    <source>
        <dbReference type="ARBA" id="ARBA00022771"/>
    </source>
</evidence>
<comment type="subunit">
    <text evidence="6">Acetyl-CoA carboxylase is a heterotetramer composed of biotin carboxyl carrier protein (AccB), biotin carboxylase (AccC) and two subunits of ACCase subunit beta/alpha.</text>
</comment>
<evidence type="ECO:0000256" key="17">
    <source>
        <dbReference type="ARBA" id="ARBA00023160"/>
    </source>
</evidence>
<evidence type="ECO:0000313" key="22">
    <source>
        <dbReference type="EMBL" id="RSD22205.1"/>
    </source>
</evidence>
<evidence type="ECO:0000313" key="23">
    <source>
        <dbReference type="Proteomes" id="UP000267081"/>
    </source>
</evidence>
<evidence type="ECO:0000256" key="7">
    <source>
        <dbReference type="ARBA" id="ARBA00011883"/>
    </source>
</evidence>
<keyword evidence="16" id="KW-0443">Lipid metabolism</keyword>
<keyword evidence="11" id="KW-0808">Transferase</keyword>
<dbReference type="InterPro" id="IPR011763">
    <property type="entry name" value="COA_CT_C"/>
</dbReference>
<evidence type="ECO:0000256" key="10">
    <source>
        <dbReference type="ARBA" id="ARBA00022516"/>
    </source>
</evidence>
<dbReference type="InterPro" id="IPR001095">
    <property type="entry name" value="Acetyl_CoA_COase_a_su"/>
</dbReference>
<dbReference type="GO" id="GO:0003989">
    <property type="term" value="F:acetyl-CoA carboxylase activity"/>
    <property type="evidence" value="ECO:0007669"/>
    <property type="project" value="InterPro"/>
</dbReference>
<evidence type="ECO:0000259" key="21">
    <source>
        <dbReference type="PROSITE" id="PS50989"/>
    </source>
</evidence>
<dbReference type="PANTHER" id="PTHR42853:SF3">
    <property type="entry name" value="ACETYL-COENZYME A CARBOXYLASE CARBOXYL TRANSFERASE SUBUNIT ALPHA, CHLOROPLASTIC"/>
    <property type="match status" value="1"/>
</dbReference>
<comment type="subcellular location">
    <subcellularLocation>
        <location evidence="2">Cytoplasm</location>
    </subcellularLocation>
</comment>
<accession>A0A427TGI0</accession>
<name>A0A427TGI0_9PSEU</name>
<protein>
    <recommendedName>
        <fullName evidence="8">Acetyl-coenzyme A carboxylase carboxyl transferase subunits beta/alpha</fullName>
        <ecNumber evidence="7">2.1.3.15</ecNumber>
    </recommendedName>
</protein>
<comment type="similarity">
    <text evidence="5">In the N-terminal section; belongs to the AccD/PCCB family.</text>
</comment>
<keyword evidence="13" id="KW-0863">Zinc-finger</keyword>
<comment type="caution">
    <text evidence="22">The sequence shown here is derived from an EMBL/GenBank/DDBJ whole genome shotgun (WGS) entry which is preliminary data.</text>
</comment>
<evidence type="ECO:0000256" key="9">
    <source>
        <dbReference type="ARBA" id="ARBA00022490"/>
    </source>
</evidence>
<dbReference type="RefSeq" id="WP_125307448.1">
    <property type="nucleotide sequence ID" value="NZ_RSEC01000032.1"/>
</dbReference>
<keyword evidence="15" id="KW-0067">ATP-binding</keyword>
<evidence type="ECO:0000256" key="15">
    <source>
        <dbReference type="ARBA" id="ARBA00022840"/>
    </source>
</evidence>
<dbReference type="PROSITE" id="PS50989">
    <property type="entry name" value="COA_CT_CTER"/>
    <property type="match status" value="1"/>
</dbReference>
<feature type="domain" description="CoA carboxyltransferase N-terminal" evidence="20">
    <location>
        <begin position="1"/>
        <end position="259"/>
    </location>
</feature>
<comment type="function">
    <text evidence="18">Component of the acetyl coenzyme A carboxylase (ACC) complex. Biotin carboxylase (BC) catalyzes the carboxylation of biotin on its carrier protein (BCCP) and then the CO(2) group is transferred by the transcarboxylase to acetyl-CoA to form malonyl-CoA.</text>
</comment>
<dbReference type="InterPro" id="IPR011762">
    <property type="entry name" value="COA_CT_N"/>
</dbReference>
<evidence type="ECO:0000256" key="3">
    <source>
        <dbReference type="ARBA" id="ARBA00004956"/>
    </source>
</evidence>
<keyword evidence="23" id="KW-1185">Reference proteome</keyword>
<evidence type="ECO:0000256" key="4">
    <source>
        <dbReference type="ARBA" id="ARBA00006276"/>
    </source>
</evidence>
<dbReference type="SUPFAM" id="SSF52096">
    <property type="entry name" value="ClpP/crotonase"/>
    <property type="match status" value="2"/>
</dbReference>
<keyword evidence="14" id="KW-0276">Fatty acid metabolism</keyword>
<evidence type="ECO:0000256" key="12">
    <source>
        <dbReference type="ARBA" id="ARBA00022741"/>
    </source>
</evidence>
<keyword evidence="9" id="KW-0963">Cytoplasm</keyword>
<dbReference type="GO" id="GO:2001295">
    <property type="term" value="P:malonyl-CoA biosynthetic process"/>
    <property type="evidence" value="ECO:0007669"/>
    <property type="project" value="UniProtKB-UniPathway"/>
</dbReference>
<evidence type="ECO:0000256" key="5">
    <source>
        <dbReference type="ARBA" id="ARBA00010284"/>
    </source>
</evidence>
<evidence type="ECO:0000256" key="8">
    <source>
        <dbReference type="ARBA" id="ARBA00018312"/>
    </source>
</evidence>
<sequence>MSRLPAREVVEAIASGFTEFPTPLRDEPADGPIGWPGYREARAAAEERTGEKESVVCGTAKIGDVEAVLIAFEFGFLGGSLGQRTGDRIEAAFAHARDARLPVVSLIATGGSRMQQGMRALMQLQRVARAAALTRAAGIPQVSVLRDPTTGGGWATLGAGADVVLALPEAQVGFAGSRVRPPEAPEAYTAEAKLEWGQVDAVVTPAELGTTLERWLRLLTARSSAAAPPPSALRAASLPSTGWEAVQAARSPERARAAEYLDAYFDWREDISGDRAGGVDPGVACGFGWRDGRTIAYAAQCGTPTSPAGFRTAARLVRLASRLGFPVLTLVDTPGAANDAAAEQAGAGAAIAAMFEAVATAAIPVTTLVIGEGGSGGALAFAAAESTWVTPDAYFSVTSPEAAAAILKRPAAEVPDIANRLHLRPQDLVDLGVARAVVKPS</sequence>
<dbReference type="Pfam" id="PF01039">
    <property type="entry name" value="Carboxyl_trans"/>
    <property type="match status" value="1"/>
</dbReference>
<dbReference type="EC" id="2.1.3.15" evidence="7"/>
<dbReference type="OrthoDB" id="9772975at2"/>
<dbReference type="PROSITE" id="PS50980">
    <property type="entry name" value="COA_CT_NTER"/>
    <property type="match status" value="1"/>
</dbReference>
<dbReference type="Proteomes" id="UP000267081">
    <property type="component" value="Unassembled WGS sequence"/>
</dbReference>
<dbReference type="UniPathway" id="UPA00655">
    <property type="reaction ID" value="UER00711"/>
</dbReference>
<evidence type="ECO:0000259" key="20">
    <source>
        <dbReference type="PROSITE" id="PS50980"/>
    </source>
</evidence>
<organism evidence="22 23">
    <name type="scientific">Amycolatopsis eburnea</name>
    <dbReference type="NCBI Taxonomy" id="2267691"/>
    <lineage>
        <taxon>Bacteria</taxon>
        <taxon>Bacillati</taxon>
        <taxon>Actinomycetota</taxon>
        <taxon>Actinomycetes</taxon>
        <taxon>Pseudonocardiales</taxon>
        <taxon>Pseudonocardiaceae</taxon>
        <taxon>Amycolatopsis</taxon>
    </lineage>
</organism>
<feature type="domain" description="CoA carboxyltransferase C-terminal" evidence="21">
    <location>
        <begin position="230"/>
        <end position="441"/>
    </location>
</feature>
<reference evidence="22 23" key="1">
    <citation type="submission" date="2018-12" db="EMBL/GenBank/DDBJ databases">
        <title>Amycolatopsis eburnea sp. nov. actinomycete associate with arbuscular mycorrhiza fungal spore.</title>
        <authorList>
            <person name="Lumyong S."/>
            <person name="Chaiya L."/>
        </authorList>
    </citation>
    <scope>NUCLEOTIDE SEQUENCE [LARGE SCALE GENOMIC DNA]</scope>
    <source>
        <strain evidence="22 23">GLM-1</strain>
    </source>
</reference>
<evidence type="ECO:0000256" key="2">
    <source>
        <dbReference type="ARBA" id="ARBA00004496"/>
    </source>
</evidence>
<evidence type="ECO:0000256" key="6">
    <source>
        <dbReference type="ARBA" id="ARBA00011664"/>
    </source>
</evidence>
<dbReference type="GO" id="GO:0005524">
    <property type="term" value="F:ATP binding"/>
    <property type="evidence" value="ECO:0007669"/>
    <property type="project" value="UniProtKB-KW"/>
</dbReference>
<dbReference type="GO" id="GO:0006633">
    <property type="term" value="P:fatty acid biosynthetic process"/>
    <property type="evidence" value="ECO:0007669"/>
    <property type="project" value="UniProtKB-KW"/>
</dbReference>
<keyword evidence="13" id="KW-0862">Zinc</keyword>
<dbReference type="InterPro" id="IPR000438">
    <property type="entry name" value="Acetyl_CoA_COase_Trfase_b_su"/>
</dbReference>
<evidence type="ECO:0000256" key="14">
    <source>
        <dbReference type="ARBA" id="ARBA00022832"/>
    </source>
</evidence>
<dbReference type="Gene3D" id="3.90.226.10">
    <property type="entry name" value="2-enoyl-CoA Hydratase, Chain A, domain 1"/>
    <property type="match status" value="2"/>
</dbReference>
<evidence type="ECO:0000256" key="18">
    <source>
        <dbReference type="ARBA" id="ARBA00025280"/>
    </source>
</evidence>
<keyword evidence="13" id="KW-0479">Metal-binding</keyword>
<comment type="pathway">
    <text evidence="3">Lipid metabolism; malonyl-CoA biosynthesis; malonyl-CoA from acetyl-CoA: step 1/1.</text>
</comment>
<comment type="similarity">
    <text evidence="4">In the C-terminal section; belongs to the AccA family.</text>
</comment>
<dbReference type="PANTHER" id="PTHR42853">
    <property type="entry name" value="ACETYL-COENZYME A CARBOXYLASE CARBOXYL TRANSFERASE SUBUNIT ALPHA"/>
    <property type="match status" value="1"/>
</dbReference>
<gene>
    <name evidence="22" type="ORF">EIY87_10430</name>
</gene>
<dbReference type="PRINTS" id="PR01070">
    <property type="entry name" value="ACCCTRFRASEB"/>
</dbReference>